<proteinExistence type="inferred from homology"/>
<accession>A0A1F4V3R0</accession>
<evidence type="ECO:0000259" key="12">
    <source>
        <dbReference type="Pfam" id="PF02687"/>
    </source>
</evidence>
<feature type="transmembrane region" description="Helical" evidence="11">
    <location>
        <begin position="166"/>
        <end position="199"/>
    </location>
</feature>
<evidence type="ECO:0000256" key="6">
    <source>
        <dbReference type="ARBA" id="ARBA00022692"/>
    </source>
</evidence>
<dbReference type="InterPro" id="IPR004513">
    <property type="entry name" value="FtsX"/>
</dbReference>
<sequence>MLKEVNMNNTVLKKTFTNIKRSGWRAYAVIFMMTVTYLILGFLMITVYTSNSFADYLSKRPEVIGFFKEGVTEEQILQLKREFENFDYVSEIKYVSKEEAMQSFIDQSQDNKEIVEAVTTNPFPAHLNVRVSGLDKIQDVSDKFRSSDLVSDVRAYEKVLSTLKTIIITIQIVGGVLFLVFSVSTAFIIFLTIGITIYSRKNEIVVMKLVGASDSFVGSPYYLQSVIYSLIAVLMSILILVPLLLWRYNSLVSSLLGLESYNLSVNYLLIGVGIEVAFGLILAIASSHFAARRYINH</sequence>
<dbReference type="STRING" id="1802624.A2982_03850"/>
<organism evidence="14 15">
    <name type="scientific">candidate division WWE3 bacterium RIFCSPLOWO2_01_FULL_39_13</name>
    <dbReference type="NCBI Taxonomy" id="1802624"/>
    <lineage>
        <taxon>Bacteria</taxon>
        <taxon>Katanobacteria</taxon>
    </lineage>
</organism>
<dbReference type="EMBL" id="MEVH01000012">
    <property type="protein sequence ID" value="OGC51834.1"/>
    <property type="molecule type" value="Genomic_DNA"/>
</dbReference>
<dbReference type="Gene3D" id="3.30.70.3040">
    <property type="match status" value="1"/>
</dbReference>
<evidence type="ECO:0000313" key="15">
    <source>
        <dbReference type="Proteomes" id="UP000178771"/>
    </source>
</evidence>
<dbReference type="AlphaFoldDB" id="A0A1F4V3R0"/>
<feature type="transmembrane region" description="Helical" evidence="11">
    <location>
        <begin position="220"/>
        <end position="245"/>
    </location>
</feature>
<evidence type="ECO:0000256" key="1">
    <source>
        <dbReference type="ARBA" id="ARBA00004651"/>
    </source>
</evidence>
<dbReference type="PANTHER" id="PTHR47755:SF1">
    <property type="entry name" value="CELL DIVISION PROTEIN FTSX"/>
    <property type="match status" value="1"/>
</dbReference>
<protein>
    <recommendedName>
        <fullName evidence="3 10">Cell division protein FtsX</fullName>
    </recommendedName>
</protein>
<dbReference type="InterPro" id="IPR003838">
    <property type="entry name" value="ABC3_permease_C"/>
</dbReference>
<evidence type="ECO:0000256" key="2">
    <source>
        <dbReference type="ARBA" id="ARBA00007379"/>
    </source>
</evidence>
<reference evidence="14 15" key="1">
    <citation type="journal article" date="2016" name="Nat. Commun.">
        <title>Thousands of microbial genomes shed light on interconnected biogeochemical processes in an aquifer system.</title>
        <authorList>
            <person name="Anantharaman K."/>
            <person name="Brown C.T."/>
            <person name="Hug L.A."/>
            <person name="Sharon I."/>
            <person name="Castelle C.J."/>
            <person name="Probst A.J."/>
            <person name="Thomas B.C."/>
            <person name="Singh A."/>
            <person name="Wilkins M.J."/>
            <person name="Karaoz U."/>
            <person name="Brodie E.L."/>
            <person name="Williams K.H."/>
            <person name="Hubbard S.S."/>
            <person name="Banfield J.F."/>
        </authorList>
    </citation>
    <scope>NUCLEOTIDE SEQUENCE [LARGE SCALE GENOMIC DNA]</scope>
</reference>
<comment type="caution">
    <text evidence="14">The sequence shown here is derived from an EMBL/GenBank/DDBJ whole genome shotgun (WGS) entry which is preliminary data.</text>
</comment>
<feature type="transmembrane region" description="Helical" evidence="11">
    <location>
        <begin position="26"/>
        <end position="48"/>
    </location>
</feature>
<dbReference type="Pfam" id="PF02687">
    <property type="entry name" value="FtsX"/>
    <property type="match status" value="1"/>
</dbReference>
<dbReference type="Proteomes" id="UP000178771">
    <property type="component" value="Unassembled WGS sequence"/>
</dbReference>
<evidence type="ECO:0000313" key="14">
    <source>
        <dbReference type="EMBL" id="OGC51834.1"/>
    </source>
</evidence>
<feature type="domain" description="FtsX extracellular" evidence="13">
    <location>
        <begin position="62"/>
        <end position="153"/>
    </location>
</feature>
<comment type="subcellular location">
    <subcellularLocation>
        <location evidence="1">Cell membrane</location>
        <topology evidence="1">Multi-pass membrane protein</topology>
    </subcellularLocation>
</comment>
<evidence type="ECO:0000256" key="5">
    <source>
        <dbReference type="ARBA" id="ARBA00022618"/>
    </source>
</evidence>
<keyword evidence="5 10" id="KW-0132">Cell division</keyword>
<evidence type="ECO:0000256" key="7">
    <source>
        <dbReference type="ARBA" id="ARBA00022989"/>
    </source>
</evidence>
<evidence type="ECO:0000256" key="10">
    <source>
        <dbReference type="PIRNR" id="PIRNR003097"/>
    </source>
</evidence>
<evidence type="ECO:0000256" key="4">
    <source>
        <dbReference type="ARBA" id="ARBA00022475"/>
    </source>
</evidence>
<name>A0A1F4V3R0_UNCKA</name>
<evidence type="ECO:0000256" key="8">
    <source>
        <dbReference type="ARBA" id="ARBA00023136"/>
    </source>
</evidence>
<keyword evidence="9 10" id="KW-0131">Cell cycle</keyword>
<dbReference type="GO" id="GO:0005886">
    <property type="term" value="C:plasma membrane"/>
    <property type="evidence" value="ECO:0007669"/>
    <property type="project" value="UniProtKB-SubCell"/>
</dbReference>
<keyword evidence="6 11" id="KW-0812">Transmembrane</keyword>
<comment type="similarity">
    <text evidence="2 10">Belongs to the ABC-4 integral membrane protein family. FtsX subfamily.</text>
</comment>
<dbReference type="InterPro" id="IPR040690">
    <property type="entry name" value="FtsX_ECD"/>
</dbReference>
<feature type="domain" description="ABC3 transporter permease C-terminal" evidence="12">
    <location>
        <begin position="176"/>
        <end position="290"/>
    </location>
</feature>
<dbReference type="PANTHER" id="PTHR47755">
    <property type="entry name" value="CELL DIVISION PROTEIN FTSX"/>
    <property type="match status" value="1"/>
</dbReference>
<keyword evidence="7 11" id="KW-1133">Transmembrane helix</keyword>
<dbReference type="PIRSF" id="PIRSF003097">
    <property type="entry name" value="FtsX"/>
    <property type="match status" value="1"/>
</dbReference>
<dbReference type="Pfam" id="PF18075">
    <property type="entry name" value="FtsX_ECD"/>
    <property type="match status" value="1"/>
</dbReference>
<keyword evidence="4 10" id="KW-1003">Cell membrane</keyword>
<evidence type="ECO:0000256" key="9">
    <source>
        <dbReference type="ARBA" id="ARBA00023306"/>
    </source>
</evidence>
<evidence type="ECO:0000256" key="3">
    <source>
        <dbReference type="ARBA" id="ARBA00021907"/>
    </source>
</evidence>
<gene>
    <name evidence="14" type="ORF">A2982_03850</name>
</gene>
<evidence type="ECO:0000256" key="11">
    <source>
        <dbReference type="SAM" id="Phobius"/>
    </source>
</evidence>
<dbReference type="GO" id="GO:0051301">
    <property type="term" value="P:cell division"/>
    <property type="evidence" value="ECO:0007669"/>
    <property type="project" value="UniProtKB-KW"/>
</dbReference>
<keyword evidence="8 10" id="KW-0472">Membrane</keyword>
<feature type="transmembrane region" description="Helical" evidence="11">
    <location>
        <begin position="265"/>
        <end position="285"/>
    </location>
</feature>
<evidence type="ECO:0000259" key="13">
    <source>
        <dbReference type="Pfam" id="PF18075"/>
    </source>
</evidence>